<proteinExistence type="predicted"/>
<protein>
    <submittedName>
        <fullName evidence="1">Uncharacterized protein</fullName>
    </submittedName>
</protein>
<evidence type="ECO:0000313" key="2">
    <source>
        <dbReference type="Proteomes" id="UP000299102"/>
    </source>
</evidence>
<dbReference type="OrthoDB" id="10049357at2759"/>
<organism evidence="1 2">
    <name type="scientific">Eumeta variegata</name>
    <name type="common">Bagworm moth</name>
    <name type="synonym">Eumeta japonica</name>
    <dbReference type="NCBI Taxonomy" id="151549"/>
    <lineage>
        <taxon>Eukaryota</taxon>
        <taxon>Metazoa</taxon>
        <taxon>Ecdysozoa</taxon>
        <taxon>Arthropoda</taxon>
        <taxon>Hexapoda</taxon>
        <taxon>Insecta</taxon>
        <taxon>Pterygota</taxon>
        <taxon>Neoptera</taxon>
        <taxon>Endopterygota</taxon>
        <taxon>Lepidoptera</taxon>
        <taxon>Glossata</taxon>
        <taxon>Ditrysia</taxon>
        <taxon>Tineoidea</taxon>
        <taxon>Psychidae</taxon>
        <taxon>Oiketicinae</taxon>
        <taxon>Eumeta</taxon>
    </lineage>
</organism>
<keyword evidence="2" id="KW-1185">Reference proteome</keyword>
<gene>
    <name evidence="1" type="ORF">EVAR_7730_1</name>
</gene>
<dbReference type="Proteomes" id="UP000299102">
    <property type="component" value="Unassembled WGS sequence"/>
</dbReference>
<dbReference type="PANTHER" id="PTHR47331">
    <property type="entry name" value="PHD-TYPE DOMAIN-CONTAINING PROTEIN"/>
    <property type="match status" value="1"/>
</dbReference>
<reference evidence="1 2" key="1">
    <citation type="journal article" date="2019" name="Commun. Biol.">
        <title>The bagworm genome reveals a unique fibroin gene that provides high tensile strength.</title>
        <authorList>
            <person name="Kono N."/>
            <person name="Nakamura H."/>
            <person name="Ohtoshi R."/>
            <person name="Tomita M."/>
            <person name="Numata K."/>
            <person name="Arakawa K."/>
        </authorList>
    </citation>
    <scope>NUCLEOTIDE SEQUENCE [LARGE SCALE GENOMIC DNA]</scope>
</reference>
<dbReference type="AlphaFoldDB" id="A0A4C1TK06"/>
<dbReference type="EMBL" id="BGZK01000064">
    <property type="protein sequence ID" value="GBP14445.1"/>
    <property type="molecule type" value="Genomic_DNA"/>
</dbReference>
<comment type="caution">
    <text evidence="1">The sequence shown here is derived from an EMBL/GenBank/DDBJ whole genome shotgun (WGS) entry which is preliminary data.</text>
</comment>
<dbReference type="PANTHER" id="PTHR47331:SF1">
    <property type="entry name" value="GAG-LIKE PROTEIN"/>
    <property type="match status" value="1"/>
</dbReference>
<sequence>MGEAGERIIRTIKSTLRPTLNERLPREGTLHILLLETKYIVNSRSLTPVEPDLNKEALRHNHFLIRRLCSATPIGKFNVEYANCHTWKTTQALTDIFRKRWMT</sequence>
<evidence type="ECO:0000313" key="1">
    <source>
        <dbReference type="EMBL" id="GBP14445.1"/>
    </source>
</evidence>
<name>A0A4C1TK06_EUMVA</name>
<accession>A0A4C1TK06</accession>